<keyword evidence="5" id="KW-1185">Reference proteome</keyword>
<feature type="non-terminal residue" evidence="4">
    <location>
        <position position="1"/>
    </location>
</feature>
<dbReference type="AlphaFoldDB" id="A0A4P9WHA8"/>
<evidence type="ECO:0000256" key="2">
    <source>
        <dbReference type="SAM" id="MobiDB-lite"/>
    </source>
</evidence>
<dbReference type="InterPro" id="IPR007871">
    <property type="entry name" value="Methyltransferase_TRM13"/>
</dbReference>
<keyword evidence="1 4" id="KW-0808">Transferase</keyword>
<dbReference type="InterPro" id="IPR039044">
    <property type="entry name" value="Trm13"/>
</dbReference>
<keyword evidence="1 4" id="KW-0489">Methyltransferase</keyword>
<keyword evidence="1" id="KW-0862">Zinc</keyword>
<feature type="region of interest" description="Disordered" evidence="2">
    <location>
        <begin position="34"/>
        <end position="54"/>
    </location>
</feature>
<keyword evidence="1" id="KW-0949">S-adenosyl-L-methionine</keyword>
<sequence>VALGDMERHKLVCNSRPKEMPAYYVKDVNVARPNLPSPVSSTPSENGAAKVPDQTPRQRFLSMPRPEFDALAAKVRRIYAQMIRKDFEVLVQEHPVMRERVEKSHRGKHALQQSSLIGHMDRIGLLAKGNTFIEFGCGKGELSNYVFLAVGDPSWYILIDRQNFRMKFDRVLRGNQAAWTRLSMDIKDLDLDKMEKVNDATLVAISKHLCGAATDVTLRCIGNFLEKDPTAKIDGIVIALCCHQVCRYSMYVNPEYLAEVGISEPEFEMICVMSTWGVCGPKVEKAKEKADGPAEKKRKVDEEGDDDEVQEHVVENLDGDADDG</sequence>
<keyword evidence="1" id="KW-0479">Metal-binding</keyword>
<name>A0A4P9WHA8_9FUNG</name>
<feature type="domain" description="Methyltransferase TRM13" evidence="3">
    <location>
        <begin position="111"/>
        <end position="299"/>
    </location>
</feature>
<organism evidence="4 5">
    <name type="scientific">Blyttiomyces helicus</name>
    <dbReference type="NCBI Taxonomy" id="388810"/>
    <lineage>
        <taxon>Eukaryota</taxon>
        <taxon>Fungi</taxon>
        <taxon>Fungi incertae sedis</taxon>
        <taxon>Chytridiomycota</taxon>
        <taxon>Chytridiomycota incertae sedis</taxon>
        <taxon>Chytridiomycetes</taxon>
        <taxon>Chytridiomycetes incertae sedis</taxon>
        <taxon>Blyttiomyces</taxon>
    </lineage>
</organism>
<comment type="catalytic activity">
    <reaction evidence="1">
        <text>adenosine(4) in tRNA(His) + S-adenosyl-L-methionine = 2'-O-methyladenosine(4) in tRNA(His) + S-adenosyl-L-homocysteine + H(+)</text>
        <dbReference type="Rhea" id="RHEA:43196"/>
        <dbReference type="Rhea" id="RHEA-COMP:10401"/>
        <dbReference type="Rhea" id="RHEA-COMP:10402"/>
        <dbReference type="ChEBI" id="CHEBI:15378"/>
        <dbReference type="ChEBI" id="CHEBI:57856"/>
        <dbReference type="ChEBI" id="CHEBI:59789"/>
        <dbReference type="ChEBI" id="CHEBI:74411"/>
        <dbReference type="ChEBI" id="CHEBI:74477"/>
        <dbReference type="EC" id="2.1.1.225"/>
    </reaction>
</comment>
<dbReference type="OrthoDB" id="258806at2759"/>
<dbReference type="PANTHER" id="PTHR12998">
    <property type="entry name" value="TRNA:M(4)X MODIFICATION ENZYME TRM13 HOMOLOG"/>
    <property type="match status" value="1"/>
</dbReference>
<keyword evidence="1" id="KW-0819">tRNA processing</keyword>
<reference evidence="5" key="1">
    <citation type="journal article" date="2018" name="Nat. Microbiol.">
        <title>Leveraging single-cell genomics to expand the fungal tree of life.</title>
        <authorList>
            <person name="Ahrendt S.R."/>
            <person name="Quandt C.A."/>
            <person name="Ciobanu D."/>
            <person name="Clum A."/>
            <person name="Salamov A."/>
            <person name="Andreopoulos B."/>
            <person name="Cheng J.F."/>
            <person name="Woyke T."/>
            <person name="Pelin A."/>
            <person name="Henrissat B."/>
            <person name="Reynolds N.K."/>
            <person name="Benny G.L."/>
            <person name="Smith M.E."/>
            <person name="James T.Y."/>
            <person name="Grigoriev I.V."/>
        </authorList>
    </citation>
    <scope>NUCLEOTIDE SEQUENCE [LARGE SCALE GENOMIC DNA]</scope>
</reference>
<comment type="catalytic activity">
    <reaction evidence="1">
        <text>cytidine(4) in tRNA(Pro) + S-adenosyl-L-methionine = 2'-O-methylcytidine(4) in tRNA(Pro) + S-adenosyl-L-homocysteine + H(+)</text>
        <dbReference type="Rhea" id="RHEA:32767"/>
        <dbReference type="Rhea" id="RHEA-COMP:10397"/>
        <dbReference type="Rhea" id="RHEA-COMP:10398"/>
        <dbReference type="ChEBI" id="CHEBI:15378"/>
        <dbReference type="ChEBI" id="CHEBI:57856"/>
        <dbReference type="ChEBI" id="CHEBI:59789"/>
        <dbReference type="ChEBI" id="CHEBI:74495"/>
        <dbReference type="ChEBI" id="CHEBI:82748"/>
        <dbReference type="EC" id="2.1.1.225"/>
    </reaction>
</comment>
<dbReference type="Proteomes" id="UP000269721">
    <property type="component" value="Unassembled WGS sequence"/>
</dbReference>
<dbReference type="EC" id="2.1.1.225" evidence="1"/>
<accession>A0A4P9WHA8</accession>
<dbReference type="GO" id="GO:0106050">
    <property type="term" value="F:tRNA 2'-O-methyltransferase activity"/>
    <property type="evidence" value="ECO:0007669"/>
    <property type="project" value="UniProtKB-UniRule"/>
</dbReference>
<dbReference type="GO" id="GO:0030488">
    <property type="term" value="P:tRNA methylation"/>
    <property type="evidence" value="ECO:0007669"/>
    <property type="project" value="InterPro"/>
</dbReference>
<comment type="similarity">
    <text evidence="1">Belongs to the methyltransferase TRM13 family.</text>
</comment>
<keyword evidence="1" id="KW-0863">Zinc-finger</keyword>
<evidence type="ECO:0000313" key="5">
    <source>
        <dbReference type="Proteomes" id="UP000269721"/>
    </source>
</evidence>
<gene>
    <name evidence="4" type="ORF">BDK51DRAFT_20607</name>
</gene>
<evidence type="ECO:0000259" key="3">
    <source>
        <dbReference type="Pfam" id="PF05206"/>
    </source>
</evidence>
<feature type="region of interest" description="Disordered" evidence="2">
    <location>
        <begin position="287"/>
        <end position="324"/>
    </location>
</feature>
<dbReference type="PANTHER" id="PTHR12998:SF0">
    <property type="entry name" value="TRNA:M(4)X MODIFICATION ENZYME TRM13 HOMOLOG"/>
    <property type="match status" value="1"/>
</dbReference>
<dbReference type="GO" id="GO:0008270">
    <property type="term" value="F:zinc ion binding"/>
    <property type="evidence" value="ECO:0007669"/>
    <property type="project" value="UniProtKB-KW"/>
</dbReference>
<proteinExistence type="inferred from homology"/>
<evidence type="ECO:0000313" key="4">
    <source>
        <dbReference type="EMBL" id="RKO92114.1"/>
    </source>
</evidence>
<comment type="catalytic activity">
    <reaction evidence="1">
        <text>cytidine(4) in tRNA(Gly)(GCC) + S-adenosyl-L-methionine = 2'-O-methylcytidine(4) in tRNA(Gly)(GCC) + S-adenosyl-L-homocysteine + H(+)</text>
        <dbReference type="Rhea" id="RHEA:43192"/>
        <dbReference type="Rhea" id="RHEA-COMP:10399"/>
        <dbReference type="Rhea" id="RHEA-COMP:10400"/>
        <dbReference type="ChEBI" id="CHEBI:15378"/>
        <dbReference type="ChEBI" id="CHEBI:57856"/>
        <dbReference type="ChEBI" id="CHEBI:59789"/>
        <dbReference type="ChEBI" id="CHEBI:74495"/>
        <dbReference type="ChEBI" id="CHEBI:82748"/>
        <dbReference type="EC" id="2.1.1.225"/>
    </reaction>
</comment>
<dbReference type="EMBL" id="KZ994775">
    <property type="protein sequence ID" value="RKO92114.1"/>
    <property type="molecule type" value="Genomic_DNA"/>
</dbReference>
<dbReference type="Pfam" id="PF05206">
    <property type="entry name" value="TRM13"/>
    <property type="match status" value="1"/>
</dbReference>
<comment type="function">
    <text evidence="1">tRNA methylase which 2'-O-methylates cytidine(4) in tRNA(Pro) and tRNA(Gly)(GCC), and adenosine(4) in tRNA(His).</text>
</comment>
<protein>
    <recommendedName>
        <fullName evidence="1">tRNA:m(4)X modification enzyme TRM13</fullName>
        <ecNumber evidence="1">2.1.1.225</ecNumber>
    </recommendedName>
</protein>
<feature type="compositionally biased region" description="Basic and acidic residues" evidence="2">
    <location>
        <begin position="287"/>
        <end position="301"/>
    </location>
</feature>
<evidence type="ECO:0000256" key="1">
    <source>
        <dbReference type="RuleBase" id="RU367103"/>
    </source>
</evidence>